<proteinExistence type="predicted"/>
<comment type="caution">
    <text evidence="2">The sequence shown here is derived from an EMBL/GenBank/DDBJ whole genome shotgun (WGS) entry which is preliminary data.</text>
</comment>
<dbReference type="EMBL" id="VDEP01000283">
    <property type="protein sequence ID" value="KAA1111452.1"/>
    <property type="molecule type" value="Genomic_DNA"/>
</dbReference>
<name>A0A5B0QEA4_PUCGR</name>
<reference evidence="3 4" key="1">
    <citation type="submission" date="2019-05" db="EMBL/GenBank/DDBJ databases">
        <title>Emergence of the Ug99 lineage of the wheat stem rust pathogen through somatic hybridization.</title>
        <authorList>
            <person name="Li F."/>
            <person name="Upadhyaya N.M."/>
            <person name="Sperschneider J."/>
            <person name="Matny O."/>
            <person name="Nguyen-Phuc H."/>
            <person name="Mago R."/>
            <person name="Raley C."/>
            <person name="Miller M.E."/>
            <person name="Silverstein K.A.T."/>
            <person name="Henningsen E."/>
            <person name="Hirsch C.D."/>
            <person name="Visser B."/>
            <person name="Pretorius Z.A."/>
            <person name="Steffenson B.J."/>
            <person name="Schwessinger B."/>
            <person name="Dodds P.N."/>
            <person name="Figueroa M."/>
        </authorList>
    </citation>
    <scope>NUCLEOTIDE SEQUENCE [LARGE SCALE GENOMIC DNA]</scope>
    <source>
        <strain evidence="1">21-0</strain>
        <strain evidence="2 4">Ug99</strain>
    </source>
</reference>
<accession>A0A5B0QEA4</accession>
<dbReference type="Proteomes" id="UP000324748">
    <property type="component" value="Unassembled WGS sequence"/>
</dbReference>
<evidence type="ECO:0000313" key="3">
    <source>
        <dbReference type="Proteomes" id="UP000324748"/>
    </source>
</evidence>
<dbReference type="Proteomes" id="UP000325313">
    <property type="component" value="Unassembled WGS sequence"/>
</dbReference>
<protein>
    <submittedName>
        <fullName evidence="2">Uncharacterized protein</fullName>
    </submittedName>
</protein>
<evidence type="ECO:0000313" key="2">
    <source>
        <dbReference type="EMBL" id="KAA1111452.1"/>
    </source>
</evidence>
<organism evidence="2 4">
    <name type="scientific">Puccinia graminis f. sp. tritici</name>
    <dbReference type="NCBI Taxonomy" id="56615"/>
    <lineage>
        <taxon>Eukaryota</taxon>
        <taxon>Fungi</taxon>
        <taxon>Dikarya</taxon>
        <taxon>Basidiomycota</taxon>
        <taxon>Pucciniomycotina</taxon>
        <taxon>Pucciniomycetes</taxon>
        <taxon>Pucciniales</taxon>
        <taxon>Pucciniaceae</taxon>
        <taxon>Puccinia</taxon>
    </lineage>
</organism>
<evidence type="ECO:0000313" key="4">
    <source>
        <dbReference type="Proteomes" id="UP000325313"/>
    </source>
</evidence>
<gene>
    <name evidence="1" type="ORF">PGT21_021531</name>
    <name evidence="2" type="ORF">PGTUg99_010583</name>
</gene>
<sequence length="169" mass="18741">MSEKITRQRLPFITERAKRQYLRDLYAKACPEPGAPIGPHRVLKGCLAGDADQLSFDSVHLGKGGAGFNIAHTPLSDATESEELESDVNPTNSLFDIVIDHLLGYLMTSLSPSLSEEESMLFASEKETRPQYGEIWADRTLFVSLSASRLHDGGRPLLDINQINWATLR</sequence>
<dbReference type="EMBL" id="VSWC01000196">
    <property type="protein sequence ID" value="KAA1066104.1"/>
    <property type="molecule type" value="Genomic_DNA"/>
</dbReference>
<evidence type="ECO:0000313" key="1">
    <source>
        <dbReference type="EMBL" id="KAA1066104.1"/>
    </source>
</evidence>
<dbReference type="AlphaFoldDB" id="A0A5B0QEA4"/>
<keyword evidence="3" id="KW-1185">Reference proteome</keyword>